<evidence type="ECO:0000313" key="3">
    <source>
        <dbReference type="Proteomes" id="UP001151760"/>
    </source>
</evidence>
<gene>
    <name evidence="2" type="ORF">Tco_0655987</name>
</gene>
<proteinExistence type="predicted"/>
<comment type="caution">
    <text evidence="2">The sequence shown here is derived from an EMBL/GenBank/DDBJ whole genome shotgun (WGS) entry which is preliminary data.</text>
</comment>
<protein>
    <submittedName>
        <fullName evidence="2">Uncharacterized protein</fullName>
    </submittedName>
</protein>
<name>A0ABQ4X7Z4_9ASTR</name>
<evidence type="ECO:0000256" key="1">
    <source>
        <dbReference type="SAM" id="MobiDB-lite"/>
    </source>
</evidence>
<feature type="compositionally biased region" description="Basic and acidic residues" evidence="1">
    <location>
        <begin position="115"/>
        <end position="124"/>
    </location>
</feature>
<reference evidence="2" key="2">
    <citation type="submission" date="2022-01" db="EMBL/GenBank/DDBJ databases">
        <authorList>
            <person name="Yamashiro T."/>
            <person name="Shiraishi A."/>
            <person name="Satake H."/>
            <person name="Nakayama K."/>
        </authorList>
    </citation>
    <scope>NUCLEOTIDE SEQUENCE</scope>
</reference>
<dbReference type="Proteomes" id="UP001151760">
    <property type="component" value="Unassembled WGS sequence"/>
</dbReference>
<organism evidence="2 3">
    <name type="scientific">Tanacetum coccineum</name>
    <dbReference type="NCBI Taxonomy" id="301880"/>
    <lineage>
        <taxon>Eukaryota</taxon>
        <taxon>Viridiplantae</taxon>
        <taxon>Streptophyta</taxon>
        <taxon>Embryophyta</taxon>
        <taxon>Tracheophyta</taxon>
        <taxon>Spermatophyta</taxon>
        <taxon>Magnoliopsida</taxon>
        <taxon>eudicotyledons</taxon>
        <taxon>Gunneridae</taxon>
        <taxon>Pentapetalae</taxon>
        <taxon>asterids</taxon>
        <taxon>campanulids</taxon>
        <taxon>Asterales</taxon>
        <taxon>Asteraceae</taxon>
        <taxon>Asteroideae</taxon>
        <taxon>Anthemideae</taxon>
        <taxon>Anthemidinae</taxon>
        <taxon>Tanacetum</taxon>
    </lineage>
</organism>
<reference evidence="2" key="1">
    <citation type="journal article" date="2022" name="Int. J. Mol. Sci.">
        <title>Draft Genome of Tanacetum Coccineum: Genomic Comparison of Closely Related Tanacetum-Family Plants.</title>
        <authorList>
            <person name="Yamashiro T."/>
            <person name="Shiraishi A."/>
            <person name="Nakayama K."/>
            <person name="Satake H."/>
        </authorList>
    </citation>
    <scope>NUCLEOTIDE SEQUENCE</scope>
</reference>
<feature type="region of interest" description="Disordered" evidence="1">
    <location>
        <begin position="77"/>
        <end position="124"/>
    </location>
</feature>
<feature type="compositionally biased region" description="Basic residues" evidence="1">
    <location>
        <begin position="26"/>
        <end position="38"/>
    </location>
</feature>
<accession>A0ABQ4X7Z4</accession>
<dbReference type="EMBL" id="BQNB010009273">
    <property type="protein sequence ID" value="GJS61203.1"/>
    <property type="molecule type" value="Genomic_DNA"/>
</dbReference>
<feature type="region of interest" description="Disordered" evidence="1">
    <location>
        <begin position="1"/>
        <end position="54"/>
    </location>
</feature>
<feature type="compositionally biased region" description="Polar residues" evidence="1">
    <location>
        <begin position="77"/>
        <end position="114"/>
    </location>
</feature>
<sequence>MLLQVSVNGMKSRKKNQSANVSKSANQKKHKANVKKSKTLSSEDRLASSRPSKPRSFLRWLPTGIIFDLCGKITSSNNTKSESDTSICDNASASNPQEPTNKGFPSSTSFLGSQNRRDLPRNTPLDRVEVLGVSRPKIEEKDSFKLKGQFLKELRENTFSGSDNKDANEHIEKVLEIVDLFHVPNITVDQLMLRVFPISLTGATSRWLRNKPTDQEGMEQCKGPHYTKDCPLKEEGKTLKKNLTTRNLVDLFKEGDIEQQLQDTNKRNNANPSYQHEVLEDMDVYRDDGMGDVIFGEPFLREIGIKTKRFEGIITLYKCDEGDDLLTRARESNLYTISISDMAASSPVCLMSKATSTKSCKDHLCSACERGKSKKYSHQPNLVPSTHSKLELLHMDLYGPMRVETINGKKLIEVQ</sequence>
<evidence type="ECO:0000313" key="2">
    <source>
        <dbReference type="EMBL" id="GJS61203.1"/>
    </source>
</evidence>
<keyword evidence="3" id="KW-1185">Reference proteome</keyword>